<evidence type="ECO:0000256" key="1">
    <source>
        <dbReference type="SAM" id="MobiDB-lite"/>
    </source>
</evidence>
<accession>A0A6J4TSS9</accession>
<feature type="compositionally biased region" description="Pro residues" evidence="1">
    <location>
        <begin position="94"/>
        <end position="104"/>
    </location>
</feature>
<feature type="non-terminal residue" evidence="2">
    <location>
        <position position="1"/>
    </location>
</feature>
<feature type="compositionally biased region" description="Basic residues" evidence="1">
    <location>
        <begin position="264"/>
        <end position="298"/>
    </location>
</feature>
<feature type="region of interest" description="Disordered" evidence="1">
    <location>
        <begin position="153"/>
        <end position="198"/>
    </location>
</feature>
<protein>
    <submittedName>
        <fullName evidence="2">Uncharacterized protein</fullName>
    </submittedName>
</protein>
<feature type="compositionally biased region" description="Basic residues" evidence="1">
    <location>
        <begin position="323"/>
        <end position="342"/>
    </location>
</feature>
<feature type="compositionally biased region" description="Low complexity" evidence="1">
    <location>
        <begin position="453"/>
        <end position="472"/>
    </location>
</feature>
<gene>
    <name evidence="2" type="ORF">AVDCRST_MAG73-991</name>
</gene>
<sequence>GTGTTRCPRCLRLDRPDPLRPAPNRPAVSGPQPRSGRATPPRRRDLFVHWRRLQRARLGRAVVQVGRWRRRRRVHAGLGVAAARALPRAVRQPGRPPPRPPAPDRQPTGAGGDGRLVRRLGGGAEPVAALRADPGDGHPAHAGAARLRTRADGGHAAGALRHRQRAARDGAHGRRPVRPAAGRAAADAGRSGPAVRPQRAVLPRDRHRGRPCFRAANGARARVRRQHGARPWVPDAARPHRRAVLRGADDRGVRPVHGHDGRLRRPVARPRPGRRGRRVVLYRDRRRVAGRRARRGRRSVPGAAGVRPDRRHDGDLRPQHDRVRARRRVRAGLPRPRPRRGVGRPGRDLGLNRVPAPAPGGGLRPILFVVPDGHGDRRRTRRDRGAAADRSLWDRPRPGDAGGAGDRGRGPVWAPGRPRRSGVLDADAGAGAGTGGRRLRDVRPESGTRAGADAEPVDTVAVADAAPQPLGV</sequence>
<feature type="compositionally biased region" description="Basic and acidic residues" evidence="1">
    <location>
        <begin position="307"/>
        <end position="322"/>
    </location>
</feature>
<dbReference type="AlphaFoldDB" id="A0A6J4TSS9"/>
<name>A0A6J4TSS9_9BACT</name>
<feature type="compositionally biased region" description="Basic and acidic residues" evidence="1">
    <location>
        <begin position="383"/>
        <end position="398"/>
    </location>
</feature>
<feature type="non-terminal residue" evidence="2">
    <location>
        <position position="472"/>
    </location>
</feature>
<reference evidence="2" key="1">
    <citation type="submission" date="2020-02" db="EMBL/GenBank/DDBJ databases">
        <authorList>
            <person name="Meier V. D."/>
        </authorList>
    </citation>
    <scope>NUCLEOTIDE SEQUENCE</scope>
    <source>
        <strain evidence="2">AVDCRST_MAG73</strain>
    </source>
</reference>
<feature type="compositionally biased region" description="Low complexity" evidence="1">
    <location>
        <begin position="84"/>
        <end position="93"/>
    </location>
</feature>
<feature type="region of interest" description="Disordered" evidence="1">
    <location>
        <begin position="1"/>
        <end position="43"/>
    </location>
</feature>
<organism evidence="2">
    <name type="scientific">uncultured Thermomicrobiales bacterium</name>
    <dbReference type="NCBI Taxonomy" id="1645740"/>
    <lineage>
        <taxon>Bacteria</taxon>
        <taxon>Pseudomonadati</taxon>
        <taxon>Thermomicrobiota</taxon>
        <taxon>Thermomicrobia</taxon>
        <taxon>Thermomicrobiales</taxon>
        <taxon>environmental samples</taxon>
    </lineage>
</organism>
<feature type="region of interest" description="Disordered" evidence="1">
    <location>
        <begin position="251"/>
        <end position="472"/>
    </location>
</feature>
<evidence type="ECO:0000313" key="2">
    <source>
        <dbReference type="EMBL" id="CAA9531450.1"/>
    </source>
</evidence>
<feature type="region of interest" description="Disordered" evidence="1">
    <location>
        <begin position="84"/>
        <end position="119"/>
    </location>
</feature>
<feature type="compositionally biased region" description="Low complexity" evidence="1">
    <location>
        <begin position="178"/>
        <end position="194"/>
    </location>
</feature>
<feature type="compositionally biased region" description="Gly residues" evidence="1">
    <location>
        <begin position="109"/>
        <end position="119"/>
    </location>
</feature>
<dbReference type="EMBL" id="CADCWE010000059">
    <property type="protein sequence ID" value="CAA9531450.1"/>
    <property type="molecule type" value="Genomic_DNA"/>
</dbReference>
<proteinExistence type="predicted"/>
<feature type="compositionally biased region" description="Low complexity" evidence="1">
    <location>
        <begin position="1"/>
        <end position="10"/>
    </location>
</feature>
<feature type="compositionally biased region" description="Basic and acidic residues" evidence="1">
    <location>
        <begin position="251"/>
        <end position="263"/>
    </location>
</feature>